<accession>A0ABR7UTE0</accession>
<organism evidence="2 3">
    <name type="scientific">Flavobacterium pokkalii</name>
    <dbReference type="NCBI Taxonomy" id="1940408"/>
    <lineage>
        <taxon>Bacteria</taxon>
        <taxon>Pseudomonadati</taxon>
        <taxon>Bacteroidota</taxon>
        <taxon>Flavobacteriia</taxon>
        <taxon>Flavobacteriales</taxon>
        <taxon>Flavobacteriaceae</taxon>
        <taxon>Flavobacterium</taxon>
    </lineage>
</organism>
<reference evidence="2 3" key="1">
    <citation type="journal article" date="2020" name="Microbiol. Res.">
        <title>Flavobacterium pokkalii sp. nov., a novel plant growth promoting native rhizobacteria isolated from pokkali rice grown in coastal saline affected agricultural regions of southern India, Kerala.</title>
        <authorList>
            <person name="Menon R.R."/>
            <person name="Kumari S."/>
            <person name="Viver T."/>
            <person name="Rameshkumar N."/>
        </authorList>
    </citation>
    <scope>NUCLEOTIDE SEQUENCE [LARGE SCALE GENOMIC DNA]</scope>
    <source>
        <strain evidence="2 3">L1I52</strain>
    </source>
</reference>
<evidence type="ECO:0000313" key="2">
    <source>
        <dbReference type="EMBL" id="MBD0726176.1"/>
    </source>
</evidence>
<keyword evidence="3" id="KW-1185">Reference proteome</keyword>
<gene>
    <name evidence="2" type="ORF">B6A10_13430</name>
</gene>
<comment type="caution">
    <text evidence="2">The sequence shown here is derived from an EMBL/GenBank/DDBJ whole genome shotgun (WGS) entry which is preliminary data.</text>
</comment>
<sequence length="145" mass="17348">MRTIVLIAIFLNFYSFSAFGTNNINTALDTIRNKKECFIKELTLKTERIEKPRKFIFWKLAHKKVNTIDRIIDTKGKVILKKSSIQICSSDACGDRKFRRIKIVGNEIWIFKYNRNPEKGIIKHYNFCKRYLVQKIWDDENFNDY</sequence>
<name>A0ABR7UTE0_9FLAO</name>
<dbReference type="EMBL" id="NASZ01000023">
    <property type="protein sequence ID" value="MBD0726176.1"/>
    <property type="molecule type" value="Genomic_DNA"/>
</dbReference>
<feature type="chain" id="PRO_5046225890" evidence="1">
    <location>
        <begin position="21"/>
        <end position="145"/>
    </location>
</feature>
<dbReference type="RefSeq" id="WP_188221267.1">
    <property type="nucleotide sequence ID" value="NZ_NASZ01000023.1"/>
</dbReference>
<keyword evidence="1" id="KW-0732">Signal</keyword>
<evidence type="ECO:0000256" key="1">
    <source>
        <dbReference type="SAM" id="SignalP"/>
    </source>
</evidence>
<dbReference type="Proteomes" id="UP000661715">
    <property type="component" value="Unassembled WGS sequence"/>
</dbReference>
<evidence type="ECO:0000313" key="3">
    <source>
        <dbReference type="Proteomes" id="UP000661715"/>
    </source>
</evidence>
<protein>
    <submittedName>
        <fullName evidence="2">Uncharacterized protein</fullName>
    </submittedName>
</protein>
<feature type="signal peptide" evidence="1">
    <location>
        <begin position="1"/>
        <end position="20"/>
    </location>
</feature>
<proteinExistence type="predicted"/>